<reference evidence="3" key="1">
    <citation type="submission" date="2022-01" db="EMBL/GenBank/DDBJ databases">
        <title>Genome Sequence Resource for Two Populations of Ditylenchus destructor, the Migratory Endoparasitic Phytonematode.</title>
        <authorList>
            <person name="Zhang H."/>
            <person name="Lin R."/>
            <person name="Xie B."/>
        </authorList>
    </citation>
    <scope>NUCLEOTIDE SEQUENCE</scope>
    <source>
        <strain evidence="3">BazhouSP</strain>
    </source>
</reference>
<dbReference type="AlphaFoldDB" id="A0AAD4QS66"/>
<dbReference type="EMBL" id="JAKKPZ010000433">
    <property type="protein sequence ID" value="KAI1695170.1"/>
    <property type="molecule type" value="Genomic_DNA"/>
</dbReference>
<keyword evidence="2" id="KW-0732">Signal</keyword>
<evidence type="ECO:0000256" key="1">
    <source>
        <dbReference type="SAM" id="MobiDB-lite"/>
    </source>
</evidence>
<gene>
    <name evidence="3" type="ORF">DdX_19728</name>
</gene>
<protein>
    <submittedName>
        <fullName evidence="3">Uncharacterized protein</fullName>
    </submittedName>
</protein>
<evidence type="ECO:0000313" key="4">
    <source>
        <dbReference type="Proteomes" id="UP001201812"/>
    </source>
</evidence>
<proteinExistence type="predicted"/>
<feature type="compositionally biased region" description="Polar residues" evidence="1">
    <location>
        <begin position="106"/>
        <end position="128"/>
    </location>
</feature>
<feature type="compositionally biased region" description="Basic residues" evidence="1">
    <location>
        <begin position="130"/>
        <end position="148"/>
    </location>
</feature>
<accession>A0AAD4QS66</accession>
<comment type="caution">
    <text evidence="3">The sequence shown here is derived from an EMBL/GenBank/DDBJ whole genome shotgun (WGS) entry which is preliminary data.</text>
</comment>
<name>A0AAD4QS66_9BILA</name>
<dbReference type="Proteomes" id="UP001201812">
    <property type="component" value="Unassembled WGS sequence"/>
</dbReference>
<evidence type="ECO:0000313" key="3">
    <source>
        <dbReference type="EMBL" id="KAI1695170.1"/>
    </source>
</evidence>
<keyword evidence="4" id="KW-1185">Reference proteome</keyword>
<feature type="region of interest" description="Disordered" evidence="1">
    <location>
        <begin position="104"/>
        <end position="148"/>
    </location>
</feature>
<evidence type="ECO:0000256" key="2">
    <source>
        <dbReference type="SAM" id="SignalP"/>
    </source>
</evidence>
<feature type="chain" id="PRO_5042123698" evidence="2">
    <location>
        <begin position="29"/>
        <end position="198"/>
    </location>
</feature>
<sequence>MNSATLYHSYVLILATIHLLLLARPGEAFPPSLTIPDFVPYLPKSLFTWGISEAPEPEILEIQNKNSDQRRENPSNEDWDWTVLPPSVWNNLLTARNPERYWLPTKSAQVTEPSRTTKSPEPALNSSAKPKTRKHRPRHSRKHPRHSHTKAVLYTIVEDQVQSTTIATTTEIPIVKRTTKRPRSRNPLCYFTALPCAD</sequence>
<organism evidence="3 4">
    <name type="scientific">Ditylenchus destructor</name>
    <dbReference type="NCBI Taxonomy" id="166010"/>
    <lineage>
        <taxon>Eukaryota</taxon>
        <taxon>Metazoa</taxon>
        <taxon>Ecdysozoa</taxon>
        <taxon>Nematoda</taxon>
        <taxon>Chromadorea</taxon>
        <taxon>Rhabditida</taxon>
        <taxon>Tylenchina</taxon>
        <taxon>Tylenchomorpha</taxon>
        <taxon>Sphaerularioidea</taxon>
        <taxon>Anguinidae</taxon>
        <taxon>Anguininae</taxon>
        <taxon>Ditylenchus</taxon>
    </lineage>
</organism>
<feature type="signal peptide" evidence="2">
    <location>
        <begin position="1"/>
        <end position="28"/>
    </location>
</feature>